<gene>
    <name evidence="1" type="ORF">J2X12_004152</name>
</gene>
<accession>A0AAW8NJJ6</accession>
<proteinExistence type="predicted"/>
<dbReference type="EMBL" id="JAVDWN010000027">
    <property type="protein sequence ID" value="MDR7166098.1"/>
    <property type="molecule type" value="Genomic_DNA"/>
</dbReference>
<reference evidence="1" key="1">
    <citation type="submission" date="2023-07" db="EMBL/GenBank/DDBJ databases">
        <title>Sorghum-associated microbial communities from plants grown in Nebraska, USA.</title>
        <authorList>
            <person name="Schachtman D."/>
        </authorList>
    </citation>
    <scope>NUCLEOTIDE SEQUENCE</scope>
    <source>
        <strain evidence="1">BE261</strain>
    </source>
</reference>
<protein>
    <submittedName>
        <fullName evidence="1">Uncharacterized protein</fullName>
    </submittedName>
</protein>
<evidence type="ECO:0000313" key="2">
    <source>
        <dbReference type="Proteomes" id="UP001262032"/>
    </source>
</evidence>
<evidence type="ECO:0000313" key="1">
    <source>
        <dbReference type="EMBL" id="MDR7166098.1"/>
    </source>
</evidence>
<name>A0AAW8NJJ6_PSEOX</name>
<organism evidence="1 2">
    <name type="scientific">Pseudarthrobacter oxydans</name>
    <name type="common">Arthrobacter oxydans</name>
    <dbReference type="NCBI Taxonomy" id="1671"/>
    <lineage>
        <taxon>Bacteria</taxon>
        <taxon>Bacillati</taxon>
        <taxon>Actinomycetota</taxon>
        <taxon>Actinomycetes</taxon>
        <taxon>Micrococcales</taxon>
        <taxon>Micrococcaceae</taxon>
        <taxon>Pseudarthrobacter</taxon>
    </lineage>
</organism>
<dbReference type="AlphaFoldDB" id="A0AAW8NJJ6"/>
<dbReference type="Proteomes" id="UP001262032">
    <property type="component" value="Unassembled WGS sequence"/>
</dbReference>
<dbReference type="RefSeq" id="WP_310258574.1">
    <property type="nucleotide sequence ID" value="NZ_JAVDWN010000027.1"/>
</dbReference>
<sequence length="135" mass="15425">MEGINRYDAVFAEAVFTFIEVCRQRGYGPELILRADLGRVPGAYTGETGLGWAFRLQQIDELHALGDDGKLYRATRTWRLTRQPLWLQQMAETSFLVATAEVHIEESPQLRREIMNSLLLWLTVREQKDRAAAGS</sequence>
<comment type="caution">
    <text evidence="1">The sequence shown here is derived from an EMBL/GenBank/DDBJ whole genome shotgun (WGS) entry which is preliminary data.</text>
</comment>